<proteinExistence type="predicted"/>
<dbReference type="EMBL" id="ML995957">
    <property type="protein sequence ID" value="KAF2763855.1"/>
    <property type="molecule type" value="Genomic_DNA"/>
</dbReference>
<feature type="non-terminal residue" evidence="1">
    <location>
        <position position="1"/>
    </location>
</feature>
<evidence type="ECO:0000313" key="1">
    <source>
        <dbReference type="EMBL" id="KAF2763855.1"/>
    </source>
</evidence>
<dbReference type="AlphaFoldDB" id="A0A6G1KTB8"/>
<protein>
    <submittedName>
        <fullName evidence="1">Uncharacterized protein</fullName>
    </submittedName>
</protein>
<evidence type="ECO:0000313" key="2">
    <source>
        <dbReference type="Proteomes" id="UP000799436"/>
    </source>
</evidence>
<organism evidence="1 2">
    <name type="scientific">Teratosphaeria nubilosa</name>
    <dbReference type="NCBI Taxonomy" id="161662"/>
    <lineage>
        <taxon>Eukaryota</taxon>
        <taxon>Fungi</taxon>
        <taxon>Dikarya</taxon>
        <taxon>Ascomycota</taxon>
        <taxon>Pezizomycotina</taxon>
        <taxon>Dothideomycetes</taxon>
        <taxon>Dothideomycetidae</taxon>
        <taxon>Mycosphaerellales</taxon>
        <taxon>Teratosphaeriaceae</taxon>
        <taxon>Teratosphaeria</taxon>
    </lineage>
</organism>
<sequence length="71" mass="8391">GGLVLRWVTTWESPLLYVLLFVSPFLSLRLERRISWKDYPFEARPCLITERRRLAAWHDYLLSLLTAAVNT</sequence>
<accession>A0A6G1KTB8</accession>
<gene>
    <name evidence="1" type="ORF">EJ03DRAFT_283290</name>
</gene>
<reference evidence="1" key="1">
    <citation type="journal article" date="2020" name="Stud. Mycol.">
        <title>101 Dothideomycetes genomes: a test case for predicting lifestyles and emergence of pathogens.</title>
        <authorList>
            <person name="Haridas S."/>
            <person name="Albert R."/>
            <person name="Binder M."/>
            <person name="Bloem J."/>
            <person name="Labutti K."/>
            <person name="Salamov A."/>
            <person name="Andreopoulos B."/>
            <person name="Baker S."/>
            <person name="Barry K."/>
            <person name="Bills G."/>
            <person name="Bluhm B."/>
            <person name="Cannon C."/>
            <person name="Castanera R."/>
            <person name="Culley D."/>
            <person name="Daum C."/>
            <person name="Ezra D."/>
            <person name="Gonzalez J."/>
            <person name="Henrissat B."/>
            <person name="Kuo A."/>
            <person name="Liang C."/>
            <person name="Lipzen A."/>
            <person name="Lutzoni F."/>
            <person name="Magnuson J."/>
            <person name="Mondo S."/>
            <person name="Nolan M."/>
            <person name="Ohm R."/>
            <person name="Pangilinan J."/>
            <person name="Park H.-J."/>
            <person name="Ramirez L."/>
            <person name="Alfaro M."/>
            <person name="Sun H."/>
            <person name="Tritt A."/>
            <person name="Yoshinaga Y."/>
            <person name="Zwiers L.-H."/>
            <person name="Turgeon B."/>
            <person name="Goodwin S."/>
            <person name="Spatafora J."/>
            <person name="Crous P."/>
            <person name="Grigoriev I."/>
        </authorList>
    </citation>
    <scope>NUCLEOTIDE SEQUENCE</scope>
    <source>
        <strain evidence="1">CBS 116005</strain>
    </source>
</reference>
<dbReference type="OrthoDB" id="3868412at2759"/>
<name>A0A6G1KTB8_9PEZI</name>
<keyword evidence="2" id="KW-1185">Reference proteome</keyword>
<dbReference type="Proteomes" id="UP000799436">
    <property type="component" value="Unassembled WGS sequence"/>
</dbReference>